<feature type="transmembrane region" description="Helical" evidence="1">
    <location>
        <begin position="6"/>
        <end position="22"/>
    </location>
</feature>
<evidence type="ECO:0000313" key="3">
    <source>
        <dbReference type="Proteomes" id="UP000051378"/>
    </source>
</evidence>
<evidence type="ECO:0000313" key="2">
    <source>
        <dbReference type="EMBL" id="KRN03532.1"/>
    </source>
</evidence>
<keyword evidence="1" id="KW-0472">Membrane</keyword>
<dbReference type="EMBL" id="AYZL01000020">
    <property type="protein sequence ID" value="KRN03532.1"/>
    <property type="molecule type" value="Genomic_DNA"/>
</dbReference>
<dbReference type="RefSeq" id="WP_056974855.1">
    <property type="nucleotide sequence ID" value="NZ_AYZL01000020.1"/>
</dbReference>
<feature type="transmembrane region" description="Helical" evidence="1">
    <location>
        <begin position="34"/>
        <end position="53"/>
    </location>
</feature>
<accession>A0A0R2DST7</accession>
<dbReference type="STRING" id="1423744.FC86_GL000637"/>
<dbReference type="Proteomes" id="UP000051378">
    <property type="component" value="Unassembled WGS sequence"/>
</dbReference>
<evidence type="ECO:0000256" key="1">
    <source>
        <dbReference type="SAM" id="Phobius"/>
    </source>
</evidence>
<keyword evidence="1" id="KW-0812">Transmembrane</keyword>
<keyword evidence="3" id="KW-1185">Reference proteome</keyword>
<feature type="transmembrane region" description="Helical" evidence="1">
    <location>
        <begin position="59"/>
        <end position="84"/>
    </location>
</feature>
<gene>
    <name evidence="2" type="ORF">FC86_GL000637</name>
</gene>
<proteinExistence type="predicted"/>
<keyword evidence="1" id="KW-1133">Transmembrane helix</keyword>
<name>A0A0R2DST7_9LACO</name>
<comment type="caution">
    <text evidence="2">The sequence shown here is derived from an EMBL/GenBank/DDBJ whole genome shotgun (WGS) entry which is preliminary data.</text>
</comment>
<reference evidence="2 3" key="1">
    <citation type="journal article" date="2015" name="Genome Announc.">
        <title>Expanding the biotechnology potential of lactobacilli through comparative genomics of 213 strains and associated genera.</title>
        <authorList>
            <person name="Sun Z."/>
            <person name="Harris H.M."/>
            <person name="McCann A."/>
            <person name="Guo C."/>
            <person name="Argimon S."/>
            <person name="Zhang W."/>
            <person name="Yang X."/>
            <person name="Jeffery I.B."/>
            <person name="Cooney J.C."/>
            <person name="Kagawa T.F."/>
            <person name="Liu W."/>
            <person name="Song Y."/>
            <person name="Salvetti E."/>
            <person name="Wrobel A."/>
            <person name="Rasinkangas P."/>
            <person name="Parkhill J."/>
            <person name="Rea M.C."/>
            <person name="O'Sullivan O."/>
            <person name="Ritari J."/>
            <person name="Douillard F.P."/>
            <person name="Paul Ross R."/>
            <person name="Yang R."/>
            <person name="Briner A.E."/>
            <person name="Felis G.E."/>
            <person name="de Vos W.M."/>
            <person name="Barrangou R."/>
            <person name="Klaenhammer T.R."/>
            <person name="Caufield P.W."/>
            <person name="Cui Y."/>
            <person name="Zhang H."/>
            <person name="O'Toole P.W."/>
        </authorList>
    </citation>
    <scope>NUCLEOTIDE SEQUENCE [LARGE SCALE GENOMIC DNA]</scope>
    <source>
        <strain evidence="2 3">DSM 23037</strain>
    </source>
</reference>
<dbReference type="PATRIC" id="fig|1423744.4.peg.655"/>
<protein>
    <submittedName>
        <fullName evidence="2">Uncharacterized protein</fullName>
    </submittedName>
</protein>
<sequence length="140" mass="16267">MIDILYFVISALLCYFLIWQRLNVKFLDKKQGTVVKLLAIIGFLIMLITAATQSNVINWSVLLLIEVFCVVLIFFRSGLGSIIFKNYRIRSYREFTKFEAEKTVANGTKVKFYANNQVRMVIKVQGSVDEVTQFLNKYFI</sequence>
<dbReference type="AlphaFoldDB" id="A0A0R2DST7"/>
<organism evidence="2 3">
    <name type="scientific">Holzapfeliella floricola DSM 23037 = JCM 16512</name>
    <dbReference type="NCBI Taxonomy" id="1423744"/>
    <lineage>
        <taxon>Bacteria</taxon>
        <taxon>Bacillati</taxon>
        <taxon>Bacillota</taxon>
        <taxon>Bacilli</taxon>
        <taxon>Lactobacillales</taxon>
        <taxon>Lactobacillaceae</taxon>
        <taxon>Holzapfeliella</taxon>
    </lineage>
</organism>